<reference evidence="1" key="1">
    <citation type="journal article" name="Emerg. Infect. Dis.">
        <title>Two cases of a newly characterized neisseria species.</title>
        <authorList>
            <person name="Mustapha M."/>
            <person name="Lemos A.P.S."/>
            <person name="Harrison L.H."/>
            <person name="Vantyne D."/>
            <person name="Sacchi C.T."/>
        </authorList>
    </citation>
    <scope>NUCLEOTIDE SEQUENCE</scope>
    <source>
        <strain evidence="1">N.95.16</strain>
    </source>
</reference>
<dbReference type="EMBL" id="WJXO01000001">
    <property type="protein sequence ID" value="MRN37703.1"/>
    <property type="molecule type" value="Genomic_DNA"/>
</dbReference>
<keyword evidence="2" id="KW-1185">Reference proteome</keyword>
<gene>
    <name evidence="1" type="ORF">GJU80_04145</name>
</gene>
<evidence type="ECO:0000313" key="1">
    <source>
        <dbReference type="EMBL" id="MRN37703.1"/>
    </source>
</evidence>
<sequence>MKNMTALFVAAALGAASVSAVAAGFGHQQDVSIDGRAVNVMDTSARIIGNAQGNAPQLLDDITDGKTARAVPGYKIMFMSRAYSLNHAARPPRGEQTVWGDNRAIHRGTKVLVGIPVVNGKMQLNQARLLDMAVIDDASVDAAAFKAEDKTRPRGKQIAGNDAKIGQTSLKLSRLELPDMQTGERSGGGVVLEASAVIDGKTVATKVNSTFREFDVAKPDNPRGFAVDERFLAK</sequence>
<dbReference type="RefSeq" id="WP_095501910.1">
    <property type="nucleotide sequence ID" value="NZ_CP046027.1"/>
</dbReference>
<accession>A0A5Q3S282</accession>
<evidence type="ECO:0000313" key="2">
    <source>
        <dbReference type="Proteomes" id="UP000486297"/>
    </source>
</evidence>
<proteinExistence type="predicted"/>
<comment type="caution">
    <text evidence="1">The sequence shown here is derived from an EMBL/GenBank/DDBJ whole genome shotgun (WGS) entry which is preliminary data.</text>
</comment>
<dbReference type="AlphaFoldDB" id="A0A5Q3S282"/>
<protein>
    <submittedName>
        <fullName evidence="1">Uncharacterized protein</fullName>
    </submittedName>
</protein>
<organism evidence="1 2">
    <name type="scientific">Neisseria brasiliensis</name>
    <dbReference type="NCBI Taxonomy" id="2666100"/>
    <lineage>
        <taxon>Bacteria</taxon>
        <taxon>Pseudomonadati</taxon>
        <taxon>Pseudomonadota</taxon>
        <taxon>Betaproteobacteria</taxon>
        <taxon>Neisseriales</taxon>
        <taxon>Neisseriaceae</taxon>
        <taxon>Neisseria</taxon>
    </lineage>
</organism>
<dbReference type="Proteomes" id="UP000486297">
    <property type="component" value="Unassembled WGS sequence"/>
</dbReference>
<name>A0A5Q3S282_9NEIS</name>